<evidence type="ECO:0000256" key="1">
    <source>
        <dbReference type="SAM" id="MobiDB-lite"/>
    </source>
</evidence>
<organism evidence="2 3">
    <name type="scientific">Coccidioides posadasii RMSCC 3488</name>
    <dbReference type="NCBI Taxonomy" id="454284"/>
    <lineage>
        <taxon>Eukaryota</taxon>
        <taxon>Fungi</taxon>
        <taxon>Dikarya</taxon>
        <taxon>Ascomycota</taxon>
        <taxon>Pezizomycotina</taxon>
        <taxon>Eurotiomycetes</taxon>
        <taxon>Eurotiomycetidae</taxon>
        <taxon>Onygenales</taxon>
        <taxon>Onygenaceae</taxon>
        <taxon>Coccidioides</taxon>
    </lineage>
</organism>
<gene>
    <name evidence="2" type="ORF">CPAG_08889</name>
</gene>
<feature type="region of interest" description="Disordered" evidence="1">
    <location>
        <begin position="83"/>
        <end position="121"/>
    </location>
</feature>
<evidence type="ECO:0000313" key="3">
    <source>
        <dbReference type="Proteomes" id="UP000054567"/>
    </source>
</evidence>
<dbReference type="EMBL" id="DS268114">
    <property type="protein sequence ID" value="KMM72594.1"/>
    <property type="molecule type" value="Genomic_DNA"/>
</dbReference>
<dbReference type="VEuPathDB" id="FungiDB:CPAG_08889"/>
<accession>A0A0J6FU09</accession>
<sequence length="121" mass="13474">MSAGEFGLTLLCPFYETREANSCTERKVVGAKRSDEDTSSTFSFLLHEYKNGNLQGSSLFKPSGRFRSPFVAFGEFNLEPPRKTRTARKVNKARLKPGNAPKLDSISHTNVLPEPPSFFAD</sequence>
<evidence type="ECO:0000313" key="2">
    <source>
        <dbReference type="EMBL" id="KMM72594.1"/>
    </source>
</evidence>
<dbReference type="Proteomes" id="UP000054567">
    <property type="component" value="Unassembled WGS sequence"/>
</dbReference>
<proteinExistence type="predicted"/>
<reference evidence="3" key="2">
    <citation type="journal article" date="2009" name="Genome Res.">
        <title>Comparative genomic analyses of the human fungal pathogens Coccidioides and their relatives.</title>
        <authorList>
            <person name="Sharpton T.J."/>
            <person name="Stajich J.E."/>
            <person name="Rounsley S.D."/>
            <person name="Gardner M.J."/>
            <person name="Wortman J.R."/>
            <person name="Jordar V.S."/>
            <person name="Maiti R."/>
            <person name="Kodira C.D."/>
            <person name="Neafsey D.E."/>
            <person name="Zeng Q."/>
            <person name="Hung C.-Y."/>
            <person name="McMahan C."/>
            <person name="Muszewska A."/>
            <person name="Grynberg M."/>
            <person name="Mandel M.A."/>
            <person name="Kellner E.M."/>
            <person name="Barker B.M."/>
            <person name="Galgiani J.N."/>
            <person name="Orbach M.J."/>
            <person name="Kirkland T.N."/>
            <person name="Cole G.T."/>
            <person name="Henn M.R."/>
            <person name="Birren B.W."/>
            <person name="Taylor J.W."/>
        </authorList>
    </citation>
    <scope>NUCLEOTIDE SEQUENCE [LARGE SCALE GENOMIC DNA]</scope>
    <source>
        <strain evidence="3">RMSCC 3488</strain>
    </source>
</reference>
<protein>
    <submittedName>
        <fullName evidence="2">Uncharacterized protein</fullName>
    </submittedName>
</protein>
<dbReference type="AlphaFoldDB" id="A0A0J6FU09"/>
<reference evidence="2 3" key="1">
    <citation type="submission" date="2007-06" db="EMBL/GenBank/DDBJ databases">
        <title>The Genome Sequence of Coccidioides posadasii RMSCC_3488.</title>
        <authorList>
            <consortium name="Coccidioides Genome Resources Consortium"/>
            <consortium name="The Broad Institute Genome Sequencing Platform"/>
            <person name="Henn M.R."/>
            <person name="Sykes S."/>
            <person name="Young S."/>
            <person name="Jaffe D."/>
            <person name="Berlin A."/>
            <person name="Alvarez P."/>
            <person name="Butler J."/>
            <person name="Gnerre S."/>
            <person name="Grabherr M."/>
            <person name="Mauceli E."/>
            <person name="Brockman W."/>
            <person name="Kodira C."/>
            <person name="Alvarado L."/>
            <person name="Zeng Q."/>
            <person name="Crawford M."/>
            <person name="Antoine C."/>
            <person name="Devon K."/>
            <person name="Galgiani J."/>
            <person name="Orsborn K."/>
            <person name="Lewis M.L."/>
            <person name="Nusbaum C."/>
            <person name="Galagan J."/>
            <person name="Birren B."/>
        </authorList>
    </citation>
    <scope>NUCLEOTIDE SEQUENCE [LARGE SCALE GENOMIC DNA]</scope>
    <source>
        <strain evidence="2 3">RMSCC 3488</strain>
    </source>
</reference>
<name>A0A0J6FU09_COCPO</name>
<feature type="compositionally biased region" description="Basic residues" evidence="1">
    <location>
        <begin position="83"/>
        <end position="95"/>
    </location>
</feature>
<reference evidence="3" key="3">
    <citation type="journal article" date="2010" name="Genome Res.">
        <title>Population genomic sequencing of Coccidioides fungi reveals recent hybridization and transposon control.</title>
        <authorList>
            <person name="Neafsey D.E."/>
            <person name="Barker B.M."/>
            <person name="Sharpton T.J."/>
            <person name="Stajich J.E."/>
            <person name="Park D.J."/>
            <person name="Whiston E."/>
            <person name="Hung C.-Y."/>
            <person name="McMahan C."/>
            <person name="White J."/>
            <person name="Sykes S."/>
            <person name="Heiman D."/>
            <person name="Young S."/>
            <person name="Zeng Q."/>
            <person name="Abouelleil A."/>
            <person name="Aftuck L."/>
            <person name="Bessette D."/>
            <person name="Brown A."/>
            <person name="FitzGerald M."/>
            <person name="Lui A."/>
            <person name="Macdonald J.P."/>
            <person name="Priest M."/>
            <person name="Orbach M.J."/>
            <person name="Galgiani J.N."/>
            <person name="Kirkland T.N."/>
            <person name="Cole G.T."/>
            <person name="Birren B.W."/>
            <person name="Henn M.R."/>
            <person name="Taylor J.W."/>
            <person name="Rounsley S.D."/>
        </authorList>
    </citation>
    <scope>NUCLEOTIDE SEQUENCE [LARGE SCALE GENOMIC DNA]</scope>
    <source>
        <strain evidence="3">RMSCC 3488</strain>
    </source>
</reference>